<feature type="signal peptide" evidence="5">
    <location>
        <begin position="1"/>
        <end position="21"/>
    </location>
</feature>
<feature type="region of interest" description="Disordered" evidence="4">
    <location>
        <begin position="55"/>
        <end position="76"/>
    </location>
</feature>
<dbReference type="Gene3D" id="3.40.50.1820">
    <property type="entry name" value="alpha/beta hydrolase"/>
    <property type="match status" value="1"/>
</dbReference>
<proteinExistence type="predicted"/>
<organism evidence="7 8">
    <name type="scientific">Emticicia aquatica</name>
    <dbReference type="NCBI Taxonomy" id="1681835"/>
    <lineage>
        <taxon>Bacteria</taxon>
        <taxon>Pseudomonadati</taxon>
        <taxon>Bacteroidota</taxon>
        <taxon>Cytophagia</taxon>
        <taxon>Cytophagales</taxon>
        <taxon>Leadbetterellaceae</taxon>
        <taxon>Emticicia</taxon>
    </lineage>
</organism>
<dbReference type="Proteomes" id="UP000837932">
    <property type="component" value="Unassembled WGS sequence"/>
</dbReference>
<reference evidence="7" key="1">
    <citation type="submission" date="2021-12" db="EMBL/GenBank/DDBJ databases">
        <authorList>
            <person name="Rodrigo-Torres L."/>
            <person name="Arahal R. D."/>
            <person name="Lucena T."/>
        </authorList>
    </citation>
    <scope>NUCLEOTIDE SEQUENCE</scope>
    <source>
        <strain evidence="7">CECT 8858</strain>
    </source>
</reference>
<name>A0ABN8EYZ2_9BACT</name>
<protein>
    <recommendedName>
        <fullName evidence="6">4-O-methyl-glucuronoyl methylesterase-like domain-containing protein</fullName>
    </recommendedName>
</protein>
<feature type="domain" description="4-O-methyl-glucuronoyl methylesterase-like" evidence="6">
    <location>
        <begin position="296"/>
        <end position="455"/>
    </location>
</feature>
<dbReference type="Pfam" id="PF22244">
    <property type="entry name" value="GCE_fung"/>
    <property type="match status" value="1"/>
</dbReference>
<comment type="caution">
    <text evidence="7">The sequence shown here is derived from an EMBL/GenBank/DDBJ whole genome shotgun (WGS) entry which is preliminary data.</text>
</comment>
<sequence length="513" mass="56580">MNIKNTFSLCFFLMIIGSISAQTIKIDSTKYPRMVTLTDQQDHDRMMQVLGIKTLRPGPSGNESAPNHANYDESLANPCPQLPDALTLKNGSKVTTADIWWNKRRPELVEDIEREVYGRLPKNIPSVQWTVKITDKEFVGRIPVIAKQVIGHVDNNEYPLINVDINMMVVIPSNVKGPVPVLMMFGRPSFPSPAQPSLENMEKINNAFKEMMIKNDPSLKAIFDQYPAYQPITRLPGTNFFAPPPVGDLPPTEQLLAAGWGYATIDPASIQADNGAGITRGIIGLVNKGQPRKPDDWGALRAWAWGAARGLDYLETCPEIDAKKIGIEGVSRYGKAALVTLAFEPRFAIGLIGSSGKGGTTLHRRVFGEAVESLTGGEYYWMAGNYMKYGASEATFGKKTGCDLPVDSHELIALSAPRPTFISYGIPEKGDAKWLDQQGSYMATVAAGSVFKLLGVKDIGVSNDYLTEKMPPVNTDMLDGHLAWRQHDGGHTDAPNFKYFIPWANRMLDYKKQ</sequence>
<evidence type="ECO:0000313" key="8">
    <source>
        <dbReference type="Proteomes" id="UP000837932"/>
    </source>
</evidence>
<gene>
    <name evidence="7" type="ORF">EMA8858_04066</name>
</gene>
<dbReference type="InterPro" id="IPR054579">
    <property type="entry name" value="GCE-like_dom"/>
</dbReference>
<feature type="chain" id="PRO_5046451654" description="4-O-methyl-glucuronoyl methylesterase-like domain-containing protein" evidence="5">
    <location>
        <begin position="22"/>
        <end position="513"/>
    </location>
</feature>
<dbReference type="InterPro" id="IPR029058">
    <property type="entry name" value="AB_hydrolase_fold"/>
</dbReference>
<keyword evidence="3" id="KW-0378">Hydrolase</keyword>
<keyword evidence="2 5" id="KW-0732">Signal</keyword>
<evidence type="ECO:0000256" key="2">
    <source>
        <dbReference type="ARBA" id="ARBA00022729"/>
    </source>
</evidence>
<evidence type="ECO:0000313" key="7">
    <source>
        <dbReference type="EMBL" id="CAH0997931.1"/>
    </source>
</evidence>
<evidence type="ECO:0000256" key="3">
    <source>
        <dbReference type="ARBA" id="ARBA00022801"/>
    </source>
</evidence>
<evidence type="ECO:0000259" key="6">
    <source>
        <dbReference type="Pfam" id="PF22244"/>
    </source>
</evidence>
<keyword evidence="8" id="KW-1185">Reference proteome</keyword>
<evidence type="ECO:0000256" key="1">
    <source>
        <dbReference type="ARBA" id="ARBA00022487"/>
    </source>
</evidence>
<dbReference type="EMBL" id="CAKLPY010000008">
    <property type="protein sequence ID" value="CAH0997931.1"/>
    <property type="molecule type" value="Genomic_DNA"/>
</dbReference>
<dbReference type="SUPFAM" id="SSF53474">
    <property type="entry name" value="alpha/beta-Hydrolases"/>
    <property type="match status" value="1"/>
</dbReference>
<evidence type="ECO:0000256" key="5">
    <source>
        <dbReference type="SAM" id="SignalP"/>
    </source>
</evidence>
<accession>A0ABN8EYZ2</accession>
<keyword evidence="1" id="KW-0719">Serine esterase</keyword>
<evidence type="ECO:0000256" key="4">
    <source>
        <dbReference type="SAM" id="MobiDB-lite"/>
    </source>
</evidence>